<dbReference type="GO" id="GO:0050661">
    <property type="term" value="F:NADP binding"/>
    <property type="evidence" value="ECO:0007669"/>
    <property type="project" value="UniProtKB-UniRule"/>
</dbReference>
<dbReference type="RefSeq" id="WP_044837698.1">
    <property type="nucleotide sequence ID" value="NZ_CP059733.1"/>
</dbReference>
<evidence type="ECO:0000313" key="7">
    <source>
        <dbReference type="EMBL" id="WDE06086.1"/>
    </source>
</evidence>
<feature type="binding site" evidence="5">
    <location>
        <position position="55"/>
    </location>
    <ligand>
        <name>FAD</name>
        <dbReference type="ChEBI" id="CHEBI:57692"/>
    </ligand>
</feature>
<feature type="binding site" evidence="5">
    <location>
        <position position="42"/>
    </location>
    <ligand>
        <name>FAD</name>
        <dbReference type="ChEBI" id="CHEBI:57692"/>
    </ligand>
</feature>
<sequence length="357" mass="39379">MTSINNSFSGTETDVVIIGAGPVGLFQVFELGLQGIKAVVIDSLPHIGGQCRELYPQKPIFDIPALPQINALELIDNLAQQASPFDPEYLLDNRVVAIKRLEQDKSLEHKFLLITDKGKHIRAKAVIIAAGGGSFEPVKLKVPGVEPLVDKQVFYRIKDLKQHQDKDLVILGGGDSAFDWALELQKVANSVTLIHRSSKYRAAQSSVQLVENLCSKLKMQLLTGQVTELITENNTLKQLRVSGKDGVTRRIELDQLLVFFGLSPKLSLLKDWGLELHHNQIKVNTETFETSQPGIYAVGDINWYPGKQKLILSGFHEAALAAFAVKSALTEGKRVPLLYTTTSPIAHQRLGVSVDLY</sequence>
<feature type="binding site" evidence="5">
    <location>
        <position position="135"/>
    </location>
    <ligand>
        <name>FAD</name>
        <dbReference type="ChEBI" id="CHEBI:57692"/>
    </ligand>
</feature>
<protein>
    <recommendedName>
        <fullName evidence="5">Ferredoxin--NADP reductase</fullName>
        <shortName evidence="5">FNR</shortName>
        <shortName evidence="5">Fd-NADP(+) reductase</shortName>
        <ecNumber evidence="5">1.18.1.2</ecNumber>
    </recommendedName>
</protein>
<comment type="caution">
    <text evidence="5">Lacks conserved residue(s) required for the propagation of feature annotation.</text>
</comment>
<dbReference type="InterPro" id="IPR036188">
    <property type="entry name" value="FAD/NAD-bd_sf"/>
</dbReference>
<reference evidence="7 8" key="1">
    <citation type="journal article" date="2015" name="Genome Announc.">
        <title>Draft Genome Sequences of Marine Isolates of Thalassomonas viridans and Thalassomonas actiniarum.</title>
        <authorList>
            <person name="Olonade I."/>
            <person name="van Zyl L.J."/>
            <person name="Trindade M."/>
        </authorList>
    </citation>
    <scope>NUCLEOTIDE SEQUENCE [LARGE SCALE GENOMIC DNA]</scope>
    <source>
        <strain evidence="7 8">XOM25</strain>
    </source>
</reference>
<dbReference type="InterPro" id="IPR023753">
    <property type="entry name" value="FAD/NAD-binding_dom"/>
</dbReference>
<evidence type="ECO:0000256" key="4">
    <source>
        <dbReference type="ARBA" id="ARBA00023002"/>
    </source>
</evidence>
<dbReference type="PANTHER" id="PTHR48105">
    <property type="entry name" value="THIOREDOXIN REDUCTASE 1-RELATED-RELATED"/>
    <property type="match status" value="1"/>
</dbReference>
<dbReference type="KEGG" id="tvd:SG34_003920"/>
<comment type="similarity">
    <text evidence="5">Belongs to the ferredoxin--NADP reductase type 2 family.</text>
</comment>
<evidence type="ECO:0000256" key="2">
    <source>
        <dbReference type="ARBA" id="ARBA00022827"/>
    </source>
</evidence>
<feature type="binding site" evidence="5">
    <location>
        <position position="300"/>
    </location>
    <ligand>
        <name>FAD</name>
        <dbReference type="ChEBI" id="CHEBI:57692"/>
    </ligand>
</feature>
<comment type="catalytic activity">
    <reaction evidence="5">
        <text>2 reduced [2Fe-2S]-[ferredoxin] + NADP(+) + H(+) = 2 oxidized [2Fe-2S]-[ferredoxin] + NADPH</text>
        <dbReference type="Rhea" id="RHEA:20125"/>
        <dbReference type="Rhea" id="RHEA-COMP:10000"/>
        <dbReference type="Rhea" id="RHEA-COMP:10001"/>
        <dbReference type="ChEBI" id="CHEBI:15378"/>
        <dbReference type="ChEBI" id="CHEBI:33737"/>
        <dbReference type="ChEBI" id="CHEBI:33738"/>
        <dbReference type="ChEBI" id="CHEBI:57783"/>
        <dbReference type="ChEBI" id="CHEBI:58349"/>
        <dbReference type="EC" id="1.18.1.2"/>
    </reaction>
</comment>
<dbReference type="GO" id="GO:0004324">
    <property type="term" value="F:ferredoxin-NADP+ reductase activity"/>
    <property type="evidence" value="ECO:0007669"/>
    <property type="project" value="UniProtKB-UniRule"/>
</dbReference>
<keyword evidence="3 5" id="KW-0521">NADP</keyword>
<dbReference type="Gene3D" id="3.50.50.60">
    <property type="entry name" value="FAD/NAD(P)-binding domain"/>
    <property type="match status" value="2"/>
</dbReference>
<feature type="binding site" evidence="5">
    <location>
        <position position="50"/>
    </location>
    <ligand>
        <name>FAD</name>
        <dbReference type="ChEBI" id="CHEBI:57692"/>
    </ligand>
</feature>
<evidence type="ECO:0000313" key="8">
    <source>
        <dbReference type="Proteomes" id="UP000032352"/>
    </source>
</evidence>
<comment type="subunit">
    <text evidence="5">Homodimer.</text>
</comment>
<dbReference type="InterPro" id="IPR050097">
    <property type="entry name" value="Ferredoxin-NADP_redctase_2"/>
</dbReference>
<dbReference type="SUPFAM" id="SSF51905">
    <property type="entry name" value="FAD/NAD(P)-binding domain"/>
    <property type="match status" value="1"/>
</dbReference>
<dbReference type="PRINTS" id="PR00368">
    <property type="entry name" value="FADPNR"/>
</dbReference>
<dbReference type="AlphaFoldDB" id="A0AAE9Z3F0"/>
<dbReference type="Proteomes" id="UP000032352">
    <property type="component" value="Chromosome"/>
</dbReference>
<keyword evidence="8" id="KW-1185">Reference proteome</keyword>
<comment type="cofactor">
    <cofactor evidence="5">
        <name>FAD</name>
        <dbReference type="ChEBI" id="CHEBI:57692"/>
    </cofactor>
    <text evidence="5">Binds 1 FAD per subunit.</text>
</comment>
<feature type="domain" description="FAD/NAD(P)-binding" evidence="6">
    <location>
        <begin position="14"/>
        <end position="307"/>
    </location>
</feature>
<feature type="binding site" evidence="5">
    <location>
        <position position="341"/>
    </location>
    <ligand>
        <name>FAD</name>
        <dbReference type="ChEBI" id="CHEBI:57692"/>
    </ligand>
</feature>
<organism evidence="7 8">
    <name type="scientific">Thalassomonas viridans</name>
    <dbReference type="NCBI Taxonomy" id="137584"/>
    <lineage>
        <taxon>Bacteria</taxon>
        <taxon>Pseudomonadati</taxon>
        <taxon>Pseudomonadota</taxon>
        <taxon>Gammaproteobacteria</taxon>
        <taxon>Alteromonadales</taxon>
        <taxon>Colwelliaceae</taxon>
        <taxon>Thalassomonas</taxon>
    </lineage>
</organism>
<keyword evidence="2 5" id="KW-0274">FAD</keyword>
<dbReference type="GO" id="GO:0050660">
    <property type="term" value="F:flavin adenine dinucleotide binding"/>
    <property type="evidence" value="ECO:0007669"/>
    <property type="project" value="UniProtKB-UniRule"/>
</dbReference>
<dbReference type="EMBL" id="CP059733">
    <property type="protein sequence ID" value="WDE06086.1"/>
    <property type="molecule type" value="Genomic_DNA"/>
</dbReference>
<keyword evidence="4 5" id="KW-0560">Oxidoreductase</keyword>
<gene>
    <name evidence="7" type="ORF">SG34_003920</name>
</gene>
<keyword evidence="1 5" id="KW-0285">Flavoprotein</keyword>
<dbReference type="PRINTS" id="PR00469">
    <property type="entry name" value="PNDRDTASEII"/>
</dbReference>
<reference evidence="7 8" key="2">
    <citation type="journal article" date="2022" name="Mar. Drugs">
        <title>Bioassay-Guided Fractionation Leads to the Detection of Cholic Acid Generated by the Rare Thalassomonas sp.</title>
        <authorList>
            <person name="Pheiffer F."/>
            <person name="Schneider Y.K."/>
            <person name="Hansen E.H."/>
            <person name="Andersen J.H."/>
            <person name="Isaksson J."/>
            <person name="Busche T."/>
            <person name="R C."/>
            <person name="Kalinowski J."/>
            <person name="Zyl L.V."/>
            <person name="Trindade M."/>
        </authorList>
    </citation>
    <scope>NUCLEOTIDE SEQUENCE [LARGE SCALE GENOMIC DNA]</scope>
    <source>
        <strain evidence="7 8">XOM25</strain>
    </source>
</reference>
<proteinExistence type="inferred from homology"/>
<name>A0AAE9Z3F0_9GAMM</name>
<dbReference type="Pfam" id="PF07992">
    <property type="entry name" value="Pyr_redox_2"/>
    <property type="match status" value="1"/>
</dbReference>
<evidence type="ECO:0000259" key="6">
    <source>
        <dbReference type="Pfam" id="PF07992"/>
    </source>
</evidence>
<accession>A0AAE9Z3F0</accession>
<dbReference type="EC" id="1.18.1.2" evidence="5"/>
<evidence type="ECO:0000256" key="3">
    <source>
        <dbReference type="ARBA" id="ARBA00022857"/>
    </source>
</evidence>
<feature type="binding site" evidence="5">
    <location>
        <position position="95"/>
    </location>
    <ligand>
        <name>FAD</name>
        <dbReference type="ChEBI" id="CHEBI:57692"/>
    </ligand>
</feature>
<dbReference type="InterPro" id="IPR022890">
    <property type="entry name" value="Fd--NADP_Rdtase_type_2"/>
</dbReference>
<evidence type="ECO:0000256" key="1">
    <source>
        <dbReference type="ARBA" id="ARBA00022630"/>
    </source>
</evidence>
<dbReference type="HAMAP" id="MF_01685">
    <property type="entry name" value="FENR2"/>
    <property type="match status" value="1"/>
</dbReference>
<evidence type="ECO:0000256" key="5">
    <source>
        <dbReference type="HAMAP-Rule" id="MF_01685"/>
    </source>
</evidence>